<name>A0A1W6B895_9GAMM</name>
<sequence>MKTPQEYYAIARSMFLSAHPDFQAALDGLTQQEADGFNMSLAQYRSMQADRFYAAFLRAKNQDAILFSIQLAEPDKEVAIQAIETYLQEHAAALGMTWEEFCQKNDL</sequence>
<dbReference type="OrthoDB" id="6964652at2"/>
<protein>
    <submittedName>
        <fullName evidence="1">Uncharacterized protein</fullName>
    </submittedName>
</protein>
<proteinExistence type="predicted"/>
<gene>
    <name evidence="1" type="ORF">B1H58_15650</name>
</gene>
<dbReference type="Pfam" id="PF19925">
    <property type="entry name" value="DUF6388"/>
    <property type="match status" value="1"/>
</dbReference>
<dbReference type="EMBL" id="CP019706">
    <property type="protein sequence ID" value="ARJ43326.1"/>
    <property type="molecule type" value="Genomic_DNA"/>
</dbReference>
<evidence type="ECO:0000313" key="1">
    <source>
        <dbReference type="EMBL" id="ARJ43326.1"/>
    </source>
</evidence>
<accession>A0A1W6B895</accession>
<reference evidence="1 2" key="1">
    <citation type="submission" date="2017-02" db="EMBL/GenBank/DDBJ databases">
        <title>Complete genome sequence of the drought resistance-promoting endophyte Pantoea alhagi LTYR-11Z.</title>
        <authorList>
            <person name="Zhang L."/>
        </authorList>
    </citation>
    <scope>NUCLEOTIDE SEQUENCE [LARGE SCALE GENOMIC DNA]</scope>
    <source>
        <strain evidence="1 2">LTYR-11Z</strain>
    </source>
</reference>
<evidence type="ECO:0000313" key="2">
    <source>
        <dbReference type="Proteomes" id="UP000192900"/>
    </source>
</evidence>
<keyword evidence="2" id="KW-1185">Reference proteome</keyword>
<dbReference type="InterPro" id="IPR045662">
    <property type="entry name" value="DUF6388"/>
</dbReference>
<organism evidence="1 2">
    <name type="scientific">Pantoea alhagi</name>
    <dbReference type="NCBI Taxonomy" id="1891675"/>
    <lineage>
        <taxon>Bacteria</taxon>
        <taxon>Pseudomonadati</taxon>
        <taxon>Pseudomonadota</taxon>
        <taxon>Gammaproteobacteria</taxon>
        <taxon>Enterobacterales</taxon>
        <taxon>Erwiniaceae</taxon>
        <taxon>Pantoea</taxon>
    </lineage>
</organism>
<dbReference type="KEGG" id="palh:B1H58_15650"/>
<dbReference type="RefSeq" id="WP_085071381.1">
    <property type="nucleotide sequence ID" value="NZ_CP019706.1"/>
</dbReference>
<dbReference type="Proteomes" id="UP000192900">
    <property type="component" value="Chromosome"/>
</dbReference>
<dbReference type="AlphaFoldDB" id="A0A1W6B895"/>